<dbReference type="EMBL" id="UYRT01102382">
    <property type="protein sequence ID" value="VDN43282.1"/>
    <property type="molecule type" value="Genomic_DNA"/>
</dbReference>
<dbReference type="OrthoDB" id="8609993at2759"/>
<dbReference type="AlphaFoldDB" id="A0A183EUW3"/>
<proteinExistence type="predicted"/>
<feature type="domain" description="Tyrosine specific protein phosphatases" evidence="2">
    <location>
        <begin position="25"/>
        <end position="91"/>
    </location>
</feature>
<dbReference type="WBParaSite" id="GPUH_0002478401-mRNA-1">
    <property type="protein sequence ID" value="GPUH_0002478401-mRNA-1"/>
    <property type="gene ID" value="GPUH_0002478401"/>
</dbReference>
<dbReference type="InterPro" id="IPR003595">
    <property type="entry name" value="Tyr_Pase_cat"/>
</dbReference>
<keyword evidence="4" id="KW-1185">Reference proteome</keyword>
<evidence type="ECO:0000313" key="5">
    <source>
        <dbReference type="WBParaSite" id="GPUH_0002478401-mRNA-1"/>
    </source>
</evidence>
<dbReference type="PANTHER" id="PTHR46163">
    <property type="entry name" value="TYROSINE-PROTEIN PHOSPHATASE-RELATED"/>
    <property type="match status" value="1"/>
</dbReference>
<gene>
    <name evidence="3" type="ORF">GPUH_LOCUS24754</name>
</gene>
<dbReference type="Gene3D" id="3.90.190.10">
    <property type="entry name" value="Protein tyrosine phosphatase superfamily"/>
    <property type="match status" value="1"/>
</dbReference>
<name>A0A183EUW3_9BILA</name>
<dbReference type="SMART" id="SM00404">
    <property type="entry name" value="PTPc_motif"/>
    <property type="match status" value="1"/>
</dbReference>
<dbReference type="InterPro" id="IPR029021">
    <property type="entry name" value="Prot-tyrosine_phosphatase-like"/>
</dbReference>
<reference evidence="5" key="1">
    <citation type="submission" date="2016-06" db="UniProtKB">
        <authorList>
            <consortium name="WormBaseParasite"/>
        </authorList>
    </citation>
    <scope>IDENTIFICATION</scope>
</reference>
<dbReference type="PROSITE" id="PS50056">
    <property type="entry name" value="TYR_PHOSPHATASE_2"/>
    <property type="match status" value="1"/>
</dbReference>
<dbReference type="InterPro" id="IPR052782">
    <property type="entry name" value="Oocyte-zygote_transition_reg"/>
</dbReference>
<organism evidence="5">
    <name type="scientific">Gongylonema pulchrum</name>
    <dbReference type="NCBI Taxonomy" id="637853"/>
    <lineage>
        <taxon>Eukaryota</taxon>
        <taxon>Metazoa</taxon>
        <taxon>Ecdysozoa</taxon>
        <taxon>Nematoda</taxon>
        <taxon>Chromadorea</taxon>
        <taxon>Rhabditida</taxon>
        <taxon>Spirurina</taxon>
        <taxon>Spiruromorpha</taxon>
        <taxon>Spiruroidea</taxon>
        <taxon>Gongylonematidae</taxon>
        <taxon>Gongylonema</taxon>
    </lineage>
</organism>
<reference evidence="3 4" key="2">
    <citation type="submission" date="2018-11" db="EMBL/GenBank/DDBJ databases">
        <authorList>
            <consortium name="Pathogen Informatics"/>
        </authorList>
    </citation>
    <scope>NUCLEOTIDE SEQUENCE [LARGE SCALE GENOMIC DNA]</scope>
</reference>
<dbReference type="PROSITE" id="PS00383">
    <property type="entry name" value="TYR_PHOSPHATASE_1"/>
    <property type="match status" value="1"/>
</dbReference>
<dbReference type="PROSITE" id="PS50055">
    <property type="entry name" value="TYR_PHOSPHATASE_PTP"/>
    <property type="match status" value="1"/>
</dbReference>
<dbReference type="InterPro" id="IPR016130">
    <property type="entry name" value="Tyr_Pase_AS"/>
</dbReference>
<protein>
    <submittedName>
        <fullName evidence="5">TYR_PHOSPHATASE_2 domain-containing protein</fullName>
    </submittedName>
</protein>
<dbReference type="InterPro" id="IPR000387">
    <property type="entry name" value="Tyr_Pase_dom"/>
</dbReference>
<dbReference type="PANTHER" id="PTHR46163:SF1">
    <property type="entry name" value="PROTEIN-TYROSINE PHOSPHATASE"/>
    <property type="match status" value="1"/>
</dbReference>
<dbReference type="PRINTS" id="PR00700">
    <property type="entry name" value="PRTYPHPHTASE"/>
</dbReference>
<feature type="domain" description="Tyrosine-protein phosphatase" evidence="1">
    <location>
        <begin position="1"/>
        <end position="91"/>
    </location>
</feature>
<evidence type="ECO:0000259" key="1">
    <source>
        <dbReference type="PROSITE" id="PS50055"/>
    </source>
</evidence>
<dbReference type="InterPro" id="IPR000242">
    <property type="entry name" value="PTP_cat"/>
</dbReference>
<sequence length="91" mass="10321">MQRLVHIGYYGWPDHCPADSPAVCREVLGLVHKFYAKKPIIVHCSAGIGRTGTFVAVEMAMEKLRKQEVCSIADIAKRLRQQRMHAIQNDM</sequence>
<accession>A0A183EUW3</accession>
<dbReference type="SUPFAM" id="SSF52799">
    <property type="entry name" value="(Phosphotyrosine protein) phosphatases II"/>
    <property type="match status" value="1"/>
</dbReference>
<dbReference type="Proteomes" id="UP000271098">
    <property type="component" value="Unassembled WGS sequence"/>
</dbReference>
<dbReference type="Pfam" id="PF00102">
    <property type="entry name" value="Y_phosphatase"/>
    <property type="match status" value="1"/>
</dbReference>
<evidence type="ECO:0000313" key="3">
    <source>
        <dbReference type="EMBL" id="VDN43282.1"/>
    </source>
</evidence>
<evidence type="ECO:0000259" key="2">
    <source>
        <dbReference type="PROSITE" id="PS50056"/>
    </source>
</evidence>
<evidence type="ECO:0000313" key="4">
    <source>
        <dbReference type="Proteomes" id="UP000271098"/>
    </source>
</evidence>
<dbReference type="GO" id="GO:0004725">
    <property type="term" value="F:protein tyrosine phosphatase activity"/>
    <property type="evidence" value="ECO:0007669"/>
    <property type="project" value="InterPro"/>
</dbReference>